<comment type="similarity">
    <text evidence="2">Belongs to the TRAFAC class translation factor GTPase superfamily. Classic translation factor GTPase family. PrfC subfamily.</text>
</comment>
<dbReference type="PROSITE" id="PS00301">
    <property type="entry name" value="G_TR_1"/>
    <property type="match status" value="1"/>
</dbReference>
<dbReference type="AlphaFoldDB" id="A0A485LY92"/>
<dbReference type="InterPro" id="IPR009000">
    <property type="entry name" value="Transl_B-barrel_sf"/>
</dbReference>
<dbReference type="InterPro" id="IPR035647">
    <property type="entry name" value="EFG_III/V"/>
</dbReference>
<reference evidence="9" key="1">
    <citation type="submission" date="2019-03" db="EMBL/GenBank/DDBJ databases">
        <authorList>
            <person name="Hao L."/>
        </authorList>
    </citation>
    <scope>NUCLEOTIDE SEQUENCE</scope>
</reference>
<dbReference type="GO" id="GO:0016150">
    <property type="term" value="F:translation release factor activity, codon nonspecific"/>
    <property type="evidence" value="ECO:0007669"/>
    <property type="project" value="TreeGrafter"/>
</dbReference>
<dbReference type="Gene3D" id="3.40.50.300">
    <property type="entry name" value="P-loop containing nucleotide triphosphate hydrolases"/>
    <property type="match status" value="1"/>
</dbReference>
<dbReference type="GO" id="GO:0003924">
    <property type="term" value="F:GTPase activity"/>
    <property type="evidence" value="ECO:0007669"/>
    <property type="project" value="InterPro"/>
</dbReference>
<keyword evidence="5" id="KW-0648">Protein biosynthesis</keyword>
<dbReference type="InterPro" id="IPR005225">
    <property type="entry name" value="Small_GTP-bd"/>
</dbReference>
<keyword evidence="4" id="KW-0547">Nucleotide-binding</keyword>
<dbReference type="FunFam" id="3.40.50.300:FF:000542">
    <property type="entry name" value="Peptide chain release factor 3"/>
    <property type="match status" value="1"/>
</dbReference>
<dbReference type="InterPro" id="IPR000795">
    <property type="entry name" value="T_Tr_GTP-bd_dom"/>
</dbReference>
<dbReference type="CDD" id="cd03689">
    <property type="entry name" value="RF3_II"/>
    <property type="match status" value="1"/>
</dbReference>
<feature type="region of interest" description="Disordered" evidence="7">
    <location>
        <begin position="1"/>
        <end position="27"/>
    </location>
</feature>
<dbReference type="Gene3D" id="2.40.30.10">
    <property type="entry name" value="Translation factors"/>
    <property type="match status" value="1"/>
</dbReference>
<dbReference type="PRINTS" id="PR00315">
    <property type="entry name" value="ELONGATNFCT"/>
</dbReference>
<dbReference type="PROSITE" id="PS51722">
    <property type="entry name" value="G_TR_2"/>
    <property type="match status" value="1"/>
</dbReference>
<dbReference type="InterPro" id="IPR053905">
    <property type="entry name" value="EF-G-like_DII"/>
</dbReference>
<dbReference type="FunFam" id="2.40.30.10:FF:000040">
    <property type="entry name" value="Peptide chain release factor 3"/>
    <property type="match status" value="1"/>
</dbReference>
<dbReference type="CDD" id="cd16259">
    <property type="entry name" value="RF3_III"/>
    <property type="match status" value="1"/>
</dbReference>
<evidence type="ECO:0000256" key="6">
    <source>
        <dbReference type="ARBA" id="ARBA00023134"/>
    </source>
</evidence>
<evidence type="ECO:0000256" key="7">
    <source>
        <dbReference type="SAM" id="MobiDB-lite"/>
    </source>
</evidence>
<evidence type="ECO:0000256" key="4">
    <source>
        <dbReference type="ARBA" id="ARBA00022741"/>
    </source>
</evidence>
<name>A0A485LY92_9ZZZZ</name>
<dbReference type="Pfam" id="PF22042">
    <property type="entry name" value="EF-G_D2"/>
    <property type="match status" value="1"/>
</dbReference>
<dbReference type="InterPro" id="IPR004548">
    <property type="entry name" value="PrfC"/>
</dbReference>
<keyword evidence="6" id="KW-0342">GTP-binding</keyword>
<proteinExistence type="inferred from homology"/>
<dbReference type="InterPro" id="IPR041732">
    <property type="entry name" value="RF3_GTP-bd"/>
</dbReference>
<protein>
    <submittedName>
        <fullName evidence="9">Peptide chain release factor RF-3</fullName>
    </submittedName>
</protein>
<dbReference type="InterPro" id="IPR038467">
    <property type="entry name" value="RF3_dom_3_sf"/>
</dbReference>
<dbReference type="Gene3D" id="3.30.70.3280">
    <property type="entry name" value="Peptide chain release factor 3, domain III"/>
    <property type="match status" value="1"/>
</dbReference>
<dbReference type="InterPro" id="IPR032090">
    <property type="entry name" value="RF3_C"/>
</dbReference>
<dbReference type="PANTHER" id="PTHR43556:SF2">
    <property type="entry name" value="PEPTIDE CHAIN RELEASE FACTOR RF3"/>
    <property type="match status" value="1"/>
</dbReference>
<evidence type="ECO:0000256" key="3">
    <source>
        <dbReference type="ARBA" id="ARBA00022490"/>
    </source>
</evidence>
<evidence type="ECO:0000313" key="9">
    <source>
        <dbReference type="EMBL" id="VFU12347.1"/>
    </source>
</evidence>
<keyword evidence="3" id="KW-0963">Cytoplasm</keyword>
<evidence type="ECO:0000256" key="1">
    <source>
        <dbReference type="ARBA" id="ARBA00004496"/>
    </source>
</evidence>
<dbReference type="GO" id="GO:0005525">
    <property type="term" value="F:GTP binding"/>
    <property type="evidence" value="ECO:0007669"/>
    <property type="project" value="UniProtKB-KW"/>
</dbReference>
<comment type="subcellular location">
    <subcellularLocation>
        <location evidence="1">Cytoplasm</location>
    </subcellularLocation>
</comment>
<dbReference type="Pfam" id="PF00009">
    <property type="entry name" value="GTP_EFTU"/>
    <property type="match status" value="1"/>
</dbReference>
<accession>A0A485LY92</accession>
<evidence type="ECO:0000256" key="5">
    <source>
        <dbReference type="ARBA" id="ARBA00022917"/>
    </source>
</evidence>
<sequence length="549" mass="62003">MEAIERCRTIEEDQEAGTQPESGRHHEREVLRRRTFGIISHPDAGKTTLTEKLLLFGGAVQLAGTVKARKANRYATSDWMKIEQERGISVTTSVMRFSYQGCEINLLDTPGHQDFSEDTYRVLTAVDSALMVIDSSKGVESQTEKLMEVCRMRNTPIVTFINKLDRDGLSPLDLMSDIEDKLQIECVPMSWPIGMGKAFKGVYDLSRRQLRLFTPGKATRDQDGIVITDLADPALDEHLGSQAGQLREDVELIEGVLPRFDRAEYLKGNQTPVFFGSAINNFGVREMLDAFVETAPCPGVRAAESRDVSPFEGSFSGFVFKIQANMDPAHRDRIAFFRLCSGRFTRGMRVVHHRTGKAMILSNATVFMAQDRENVEEAYPGDIIGIHNHGTIAIGDTFTDKEPLKFLGIPYFAPEHFRRVILKNPMKFKQLQKGLTQLSEEGAVQVFKPLAGNHYILGAVGPLQFDVVMERLKAEYGAEVIYEPVDYVTARWIECSDRKMLMDFEKALQPHLARDAGGYLTYLAPSEWRLNHTMKEWPDLVFLKTREHN</sequence>
<dbReference type="FunFam" id="3.30.70.3280:FF:000001">
    <property type="entry name" value="Peptide chain release factor 3"/>
    <property type="match status" value="1"/>
</dbReference>
<feature type="domain" description="Tr-type G" evidence="8">
    <location>
        <begin position="31"/>
        <end position="300"/>
    </location>
</feature>
<dbReference type="NCBIfam" id="TIGR00231">
    <property type="entry name" value="small_GTP"/>
    <property type="match status" value="1"/>
</dbReference>
<dbReference type="GO" id="GO:0005829">
    <property type="term" value="C:cytosol"/>
    <property type="evidence" value="ECO:0007669"/>
    <property type="project" value="TreeGrafter"/>
</dbReference>
<dbReference type="Pfam" id="PF16658">
    <property type="entry name" value="RF3_C"/>
    <property type="match status" value="1"/>
</dbReference>
<dbReference type="PANTHER" id="PTHR43556">
    <property type="entry name" value="PEPTIDE CHAIN RELEASE FACTOR RF3"/>
    <property type="match status" value="1"/>
</dbReference>
<dbReference type="NCBIfam" id="TIGR00503">
    <property type="entry name" value="prfC"/>
    <property type="match status" value="1"/>
</dbReference>
<dbReference type="SUPFAM" id="SSF54980">
    <property type="entry name" value="EF-G C-terminal domain-like"/>
    <property type="match status" value="1"/>
</dbReference>
<dbReference type="InterPro" id="IPR031157">
    <property type="entry name" value="G_TR_CS"/>
</dbReference>
<dbReference type="SUPFAM" id="SSF50447">
    <property type="entry name" value="Translation proteins"/>
    <property type="match status" value="1"/>
</dbReference>
<dbReference type="SUPFAM" id="SSF52540">
    <property type="entry name" value="P-loop containing nucleoside triphosphate hydrolases"/>
    <property type="match status" value="1"/>
</dbReference>
<evidence type="ECO:0000256" key="2">
    <source>
        <dbReference type="ARBA" id="ARBA00009978"/>
    </source>
</evidence>
<feature type="compositionally biased region" description="Basic and acidic residues" evidence="7">
    <location>
        <begin position="1"/>
        <end position="11"/>
    </location>
</feature>
<dbReference type="CDD" id="cd04169">
    <property type="entry name" value="RF3"/>
    <property type="match status" value="1"/>
</dbReference>
<organism evidence="9">
    <name type="scientific">anaerobic digester metagenome</name>
    <dbReference type="NCBI Taxonomy" id="1263854"/>
    <lineage>
        <taxon>unclassified sequences</taxon>
        <taxon>metagenomes</taxon>
        <taxon>ecological metagenomes</taxon>
    </lineage>
</organism>
<dbReference type="HAMAP" id="MF_00072">
    <property type="entry name" value="Rel_fac_3"/>
    <property type="match status" value="1"/>
</dbReference>
<dbReference type="InterPro" id="IPR027417">
    <property type="entry name" value="P-loop_NTPase"/>
</dbReference>
<dbReference type="EMBL" id="CAADRM010000038">
    <property type="protein sequence ID" value="VFU12347.1"/>
    <property type="molecule type" value="Genomic_DNA"/>
</dbReference>
<evidence type="ECO:0000259" key="8">
    <source>
        <dbReference type="PROSITE" id="PS51722"/>
    </source>
</evidence>
<dbReference type="NCBIfam" id="NF001964">
    <property type="entry name" value="PRK00741.1"/>
    <property type="match status" value="1"/>
</dbReference>
<gene>
    <name evidence="9" type="primary">prfC</name>
    <name evidence="9" type="ORF">SCFA_1320004</name>
</gene>